<dbReference type="Proteomes" id="UP000382040">
    <property type="component" value="Unassembled WGS sequence"/>
</dbReference>
<proteinExistence type="predicted"/>
<dbReference type="RefSeq" id="WP_150561901.1">
    <property type="nucleotide sequence ID" value="NZ_CABPST010000021.1"/>
</dbReference>
<organism evidence="1 2">
    <name type="scientific">Pandoraea bronchicola</name>
    <dbReference type="NCBI Taxonomy" id="2508287"/>
    <lineage>
        <taxon>Bacteria</taxon>
        <taxon>Pseudomonadati</taxon>
        <taxon>Pseudomonadota</taxon>
        <taxon>Betaproteobacteria</taxon>
        <taxon>Burkholderiales</taxon>
        <taxon>Burkholderiaceae</taxon>
        <taxon>Pandoraea</taxon>
    </lineage>
</organism>
<gene>
    <name evidence="1" type="ORF">PBR20603_04761</name>
</gene>
<protein>
    <recommendedName>
        <fullName evidence="3">DUF1566 domain-containing protein</fullName>
    </recommendedName>
</protein>
<accession>A0A5E5C2I2</accession>
<evidence type="ECO:0000313" key="1">
    <source>
        <dbReference type="EMBL" id="VVE90773.1"/>
    </source>
</evidence>
<dbReference type="EMBL" id="CABPST010000021">
    <property type="protein sequence ID" value="VVE90773.1"/>
    <property type="molecule type" value="Genomic_DNA"/>
</dbReference>
<keyword evidence="2" id="KW-1185">Reference proteome</keyword>
<dbReference type="OrthoDB" id="7349818at2"/>
<dbReference type="AlphaFoldDB" id="A0A5E5C2I2"/>
<name>A0A5E5C2I2_9BURK</name>
<evidence type="ECO:0008006" key="3">
    <source>
        <dbReference type="Google" id="ProtNLM"/>
    </source>
</evidence>
<sequence length="119" mass="13498">MSQVVIPPIAEGQTYLYGRVNKNGDVEHTVLIAVNDDRLPREAQREWAKSVGGVLYNRVDALIIYNEHRDLVKPEAYWTDDDVEWDSAYAWYQDFSNGIQGNLLKSAALRAVAVSRFIA</sequence>
<reference evidence="1 2" key="1">
    <citation type="submission" date="2019-08" db="EMBL/GenBank/DDBJ databases">
        <authorList>
            <person name="Peeters C."/>
        </authorList>
    </citation>
    <scope>NUCLEOTIDE SEQUENCE [LARGE SCALE GENOMIC DNA]</scope>
    <source>
        <strain evidence="1 2">LMG 20603</strain>
    </source>
</reference>
<evidence type="ECO:0000313" key="2">
    <source>
        <dbReference type="Proteomes" id="UP000382040"/>
    </source>
</evidence>